<name>A0A561UI74_9ACTN</name>
<protein>
    <submittedName>
        <fullName evidence="4">CAAX prenyl protease-like protein</fullName>
    </submittedName>
</protein>
<dbReference type="Proteomes" id="UP000317940">
    <property type="component" value="Unassembled WGS sequence"/>
</dbReference>
<feature type="transmembrane region" description="Helical" evidence="2">
    <location>
        <begin position="130"/>
        <end position="148"/>
    </location>
</feature>
<evidence type="ECO:0000313" key="4">
    <source>
        <dbReference type="EMBL" id="TWF99049.1"/>
    </source>
</evidence>
<gene>
    <name evidence="4" type="ORF">FHX73_112885</name>
</gene>
<feature type="transmembrane region" description="Helical" evidence="2">
    <location>
        <begin position="229"/>
        <end position="247"/>
    </location>
</feature>
<feature type="transmembrane region" description="Helical" evidence="2">
    <location>
        <begin position="253"/>
        <end position="274"/>
    </location>
</feature>
<dbReference type="PANTHER" id="PTHR35797:SF1">
    <property type="entry name" value="PROTEASE"/>
    <property type="match status" value="1"/>
</dbReference>
<keyword evidence="5" id="KW-1185">Reference proteome</keyword>
<sequence length="307" mass="32916">MVNSMTAIPRSAALRRQGVAAFLALTFTSAWGWMLVARLGLRLSLVNPLVQLPFALVPALAAVVVRLWVTGEGFRDAGLSLRLRTAWPYYLAAWVGPLLLTAGGVGLAALLGHRPDIGQLASITPWMPPWAVPLLLAAAALVLAPLYWGEEFGWTGYLRQRLLPGRPLLSTLATGLIWATWHYPLALLGYLHFANLFAGLGTWTLSFLCQEYLLSWLRIRSGSIWPASLAHAGNNLVLSVLLGVLLGSDYDEVALTLLPVPALALAACCAALGLRGRRTARSARTRDAEPVTPELAARSGSNSAARG</sequence>
<feature type="domain" description="CAAX prenyl protease 2/Lysostaphin resistance protein A-like" evidence="3">
    <location>
        <begin position="133"/>
        <end position="237"/>
    </location>
</feature>
<feature type="compositionally biased region" description="Low complexity" evidence="1">
    <location>
        <begin position="296"/>
        <end position="307"/>
    </location>
</feature>
<feature type="transmembrane region" description="Helical" evidence="2">
    <location>
        <begin position="196"/>
        <end position="217"/>
    </location>
</feature>
<organism evidence="4 5">
    <name type="scientific">Kitasatospora viridis</name>
    <dbReference type="NCBI Taxonomy" id="281105"/>
    <lineage>
        <taxon>Bacteria</taxon>
        <taxon>Bacillati</taxon>
        <taxon>Actinomycetota</taxon>
        <taxon>Actinomycetes</taxon>
        <taxon>Kitasatosporales</taxon>
        <taxon>Streptomycetaceae</taxon>
        <taxon>Kitasatospora</taxon>
    </lineage>
</organism>
<dbReference type="Pfam" id="PF02517">
    <property type="entry name" value="Rce1-like"/>
    <property type="match status" value="1"/>
</dbReference>
<feature type="transmembrane region" description="Helical" evidence="2">
    <location>
        <begin position="48"/>
        <end position="69"/>
    </location>
</feature>
<dbReference type="GO" id="GO:0004175">
    <property type="term" value="F:endopeptidase activity"/>
    <property type="evidence" value="ECO:0007669"/>
    <property type="project" value="UniProtKB-ARBA"/>
</dbReference>
<evidence type="ECO:0000259" key="3">
    <source>
        <dbReference type="Pfam" id="PF02517"/>
    </source>
</evidence>
<dbReference type="GO" id="GO:0006508">
    <property type="term" value="P:proteolysis"/>
    <property type="evidence" value="ECO:0007669"/>
    <property type="project" value="UniProtKB-KW"/>
</dbReference>
<dbReference type="EMBL" id="VIWT01000001">
    <property type="protein sequence ID" value="TWF99049.1"/>
    <property type="molecule type" value="Genomic_DNA"/>
</dbReference>
<feature type="region of interest" description="Disordered" evidence="1">
    <location>
        <begin position="283"/>
        <end position="307"/>
    </location>
</feature>
<keyword evidence="4" id="KW-0645">Protease</keyword>
<evidence type="ECO:0000256" key="1">
    <source>
        <dbReference type="SAM" id="MobiDB-lite"/>
    </source>
</evidence>
<keyword evidence="2" id="KW-1133">Transmembrane helix</keyword>
<reference evidence="4 5" key="1">
    <citation type="submission" date="2019-06" db="EMBL/GenBank/DDBJ databases">
        <title>Sequencing the genomes of 1000 actinobacteria strains.</title>
        <authorList>
            <person name="Klenk H.-P."/>
        </authorList>
    </citation>
    <scope>NUCLEOTIDE SEQUENCE [LARGE SCALE GENOMIC DNA]</scope>
    <source>
        <strain evidence="4 5">DSM 44826</strain>
    </source>
</reference>
<feature type="transmembrane region" description="Helical" evidence="2">
    <location>
        <begin position="89"/>
        <end position="110"/>
    </location>
</feature>
<evidence type="ECO:0000313" key="5">
    <source>
        <dbReference type="Proteomes" id="UP000317940"/>
    </source>
</evidence>
<keyword evidence="4" id="KW-0378">Hydrolase</keyword>
<proteinExistence type="predicted"/>
<dbReference type="InterPro" id="IPR042150">
    <property type="entry name" value="MmRce1-like"/>
</dbReference>
<keyword evidence="2" id="KW-0812">Transmembrane</keyword>
<dbReference type="InterPro" id="IPR003675">
    <property type="entry name" value="Rce1/LyrA-like_dom"/>
</dbReference>
<dbReference type="AlphaFoldDB" id="A0A561UI74"/>
<evidence type="ECO:0000256" key="2">
    <source>
        <dbReference type="SAM" id="Phobius"/>
    </source>
</evidence>
<accession>A0A561UI74</accession>
<feature type="transmembrane region" description="Helical" evidence="2">
    <location>
        <begin position="168"/>
        <end position="190"/>
    </location>
</feature>
<dbReference type="PANTHER" id="PTHR35797">
    <property type="entry name" value="PROTEASE-RELATED"/>
    <property type="match status" value="1"/>
</dbReference>
<keyword evidence="2" id="KW-0472">Membrane</keyword>
<comment type="caution">
    <text evidence="4">The sequence shown here is derived from an EMBL/GenBank/DDBJ whole genome shotgun (WGS) entry which is preliminary data.</text>
</comment>
<dbReference type="GO" id="GO:0080120">
    <property type="term" value="P:CAAX-box protein maturation"/>
    <property type="evidence" value="ECO:0007669"/>
    <property type="project" value="UniProtKB-ARBA"/>
</dbReference>